<dbReference type="Pfam" id="PF00332">
    <property type="entry name" value="Glyco_hydro_17"/>
    <property type="match status" value="1"/>
</dbReference>
<feature type="compositionally biased region" description="Pro residues" evidence="13">
    <location>
        <begin position="359"/>
        <end position="371"/>
    </location>
</feature>
<evidence type="ECO:0000256" key="2">
    <source>
        <dbReference type="ARBA" id="ARBA00004613"/>
    </source>
</evidence>
<reference evidence="16" key="1">
    <citation type="submission" date="2019-03" db="EMBL/GenBank/DDBJ databases">
        <authorList>
            <person name="Mank J."/>
            <person name="Almeida P."/>
        </authorList>
    </citation>
    <scope>NUCLEOTIDE SEQUENCE</scope>
    <source>
        <strain evidence="16">78183</strain>
    </source>
</reference>
<evidence type="ECO:0000256" key="5">
    <source>
        <dbReference type="ARBA" id="ARBA00022525"/>
    </source>
</evidence>
<dbReference type="SUPFAM" id="SSF51445">
    <property type="entry name" value="(Trans)glycosidases"/>
    <property type="match status" value="1"/>
</dbReference>
<dbReference type="SMART" id="SM00768">
    <property type="entry name" value="X8"/>
    <property type="match status" value="1"/>
</dbReference>
<evidence type="ECO:0000256" key="6">
    <source>
        <dbReference type="ARBA" id="ARBA00022729"/>
    </source>
</evidence>
<dbReference type="GO" id="GO:0005975">
    <property type="term" value="P:carbohydrate metabolic process"/>
    <property type="evidence" value="ECO:0007669"/>
    <property type="project" value="InterPro"/>
</dbReference>
<comment type="catalytic activity">
    <reaction evidence="1">
        <text>Hydrolysis of (1-&gt;3)-beta-D-glucosidic linkages in (1-&gt;3)-beta-D-glucans.</text>
        <dbReference type="EC" id="3.2.1.39"/>
    </reaction>
</comment>
<sequence length="465" mass="49306">MTTYTTPNMAFSVLILLYLLQSFDFASSQSFIGVNYGQVADNLPPPSATAKLLQSTAVQKVRLYGADPAIIKALANTGIGIVIGAANGDIPALASDPNFATQWVNSNVLAFPSSKIILITVGNEVLLSNDQNLISQLLPAMQNMQKALNSASLGGKVKVSTVHSMAILSQSDPPSAGLFNPANQDIMKGLLQFQKDNGSPISVNPYPFFAYQSDRRPETLAFCLFQPNSGRVDSGNGIKYMNMFDAQVDAVRSALNAMGFNDIEILVAETGWPYNGDGNEAGASVENARAYNGNLISHLRSMVGTPLMPGKSVDTYIFALYDEDLKPGPTSERSFGLFKPDLSMTYDIGLSKSSLTPTPSTPKTPVTPSPKPTTAGWCVAKTGASEAQLQAGLDYACGQGIDCGPIQPGGACFEPNTLASHAAYAMNIYYQASAKNPWDCDFSETATLTSKNPSYNGCAYPGGST</sequence>
<dbReference type="FunFam" id="3.20.20.80:FF:000005">
    <property type="entry name" value="Glucan endo-1,3-beta-glucosidase 14"/>
    <property type="match status" value="1"/>
</dbReference>
<feature type="signal peptide" evidence="14">
    <location>
        <begin position="1"/>
        <end position="28"/>
    </location>
</feature>
<dbReference type="EMBL" id="CAADRP010001112">
    <property type="protein sequence ID" value="VFU35784.1"/>
    <property type="molecule type" value="Genomic_DNA"/>
</dbReference>
<gene>
    <name evidence="16" type="ORF">SVIM_LOCUS178402</name>
</gene>
<proteinExistence type="inferred from homology"/>
<evidence type="ECO:0000313" key="16">
    <source>
        <dbReference type="EMBL" id="VFU35784.1"/>
    </source>
</evidence>
<comment type="subcellular location">
    <subcellularLocation>
        <location evidence="2">Secreted</location>
    </subcellularLocation>
</comment>
<evidence type="ECO:0000256" key="3">
    <source>
        <dbReference type="ARBA" id="ARBA00008773"/>
    </source>
</evidence>
<dbReference type="Gene3D" id="3.20.20.80">
    <property type="entry name" value="Glycosidases"/>
    <property type="match status" value="1"/>
</dbReference>
<dbReference type="InterPro" id="IPR017853">
    <property type="entry name" value="GH"/>
</dbReference>
<dbReference type="InterPro" id="IPR012946">
    <property type="entry name" value="X8"/>
</dbReference>
<evidence type="ECO:0000256" key="11">
    <source>
        <dbReference type="ARBA" id="ARBA00033417"/>
    </source>
</evidence>
<organism evidence="16">
    <name type="scientific">Salix viminalis</name>
    <name type="common">Common osier</name>
    <name type="synonym">Basket willow</name>
    <dbReference type="NCBI Taxonomy" id="40686"/>
    <lineage>
        <taxon>Eukaryota</taxon>
        <taxon>Viridiplantae</taxon>
        <taxon>Streptophyta</taxon>
        <taxon>Embryophyta</taxon>
        <taxon>Tracheophyta</taxon>
        <taxon>Spermatophyta</taxon>
        <taxon>Magnoliopsida</taxon>
        <taxon>eudicotyledons</taxon>
        <taxon>Gunneridae</taxon>
        <taxon>Pentapetalae</taxon>
        <taxon>rosids</taxon>
        <taxon>fabids</taxon>
        <taxon>Malpighiales</taxon>
        <taxon>Salicaceae</taxon>
        <taxon>Saliceae</taxon>
        <taxon>Salix</taxon>
    </lineage>
</organism>
<evidence type="ECO:0000256" key="8">
    <source>
        <dbReference type="ARBA" id="ARBA00023157"/>
    </source>
</evidence>
<evidence type="ECO:0000256" key="14">
    <source>
        <dbReference type="SAM" id="SignalP"/>
    </source>
</evidence>
<feature type="region of interest" description="Disordered" evidence="13">
    <location>
        <begin position="353"/>
        <end position="372"/>
    </location>
</feature>
<keyword evidence="9" id="KW-0326">Glycosidase</keyword>
<evidence type="ECO:0000259" key="15">
    <source>
        <dbReference type="SMART" id="SM00768"/>
    </source>
</evidence>
<evidence type="ECO:0000256" key="7">
    <source>
        <dbReference type="ARBA" id="ARBA00022801"/>
    </source>
</evidence>
<name>A0A6N2L7Q9_SALVM</name>
<dbReference type="Pfam" id="PF07983">
    <property type="entry name" value="X8"/>
    <property type="match status" value="1"/>
</dbReference>
<evidence type="ECO:0000256" key="13">
    <source>
        <dbReference type="SAM" id="MobiDB-lite"/>
    </source>
</evidence>
<evidence type="ECO:0000256" key="10">
    <source>
        <dbReference type="ARBA" id="ARBA00033335"/>
    </source>
</evidence>
<keyword evidence="6 14" id="KW-0732">Signal</keyword>
<protein>
    <recommendedName>
        <fullName evidence="4">glucan endo-1,3-beta-D-glucosidase</fullName>
        <ecNumber evidence="4">3.2.1.39</ecNumber>
    </recommendedName>
    <alternativeName>
        <fullName evidence="10">(1-&gt;3)-beta-glucan endohydrolase</fullName>
    </alternativeName>
    <alternativeName>
        <fullName evidence="11">Beta-1,3-endoglucanase</fullName>
    </alternativeName>
</protein>
<evidence type="ECO:0000256" key="9">
    <source>
        <dbReference type="ARBA" id="ARBA00023295"/>
    </source>
</evidence>
<feature type="chain" id="PRO_5026869587" description="glucan endo-1,3-beta-D-glucosidase" evidence="14">
    <location>
        <begin position="29"/>
        <end position="465"/>
    </location>
</feature>
<dbReference type="PANTHER" id="PTHR32227">
    <property type="entry name" value="GLUCAN ENDO-1,3-BETA-GLUCOSIDASE BG1-RELATED-RELATED"/>
    <property type="match status" value="1"/>
</dbReference>
<dbReference type="GO" id="GO:0005576">
    <property type="term" value="C:extracellular region"/>
    <property type="evidence" value="ECO:0007669"/>
    <property type="project" value="UniProtKB-SubCell"/>
</dbReference>
<evidence type="ECO:0000256" key="1">
    <source>
        <dbReference type="ARBA" id="ARBA00000382"/>
    </source>
</evidence>
<dbReference type="EC" id="3.2.1.39" evidence="4"/>
<accession>A0A6N2L7Q9</accession>
<keyword evidence="5" id="KW-0964">Secreted</keyword>
<dbReference type="AlphaFoldDB" id="A0A6N2L7Q9"/>
<comment type="similarity">
    <text evidence="3 12">Belongs to the glycosyl hydrolase 17 family.</text>
</comment>
<feature type="domain" description="X8" evidence="15">
    <location>
        <begin position="376"/>
        <end position="460"/>
    </location>
</feature>
<dbReference type="InterPro" id="IPR000490">
    <property type="entry name" value="Glyco_hydro_17"/>
</dbReference>
<dbReference type="FunFam" id="1.20.58.1040:FF:000003">
    <property type="entry name" value="glucan endo-1,3-beta-glucosidase 7"/>
    <property type="match status" value="1"/>
</dbReference>
<dbReference type="Gene3D" id="1.20.58.1040">
    <property type="match status" value="1"/>
</dbReference>
<keyword evidence="8" id="KW-1015">Disulfide bond</keyword>
<dbReference type="GO" id="GO:0042973">
    <property type="term" value="F:glucan endo-1,3-beta-D-glucosidase activity"/>
    <property type="evidence" value="ECO:0007669"/>
    <property type="project" value="UniProtKB-EC"/>
</dbReference>
<evidence type="ECO:0000256" key="12">
    <source>
        <dbReference type="RuleBase" id="RU004335"/>
    </source>
</evidence>
<dbReference type="InterPro" id="IPR044965">
    <property type="entry name" value="Glyco_hydro_17_plant"/>
</dbReference>
<keyword evidence="7" id="KW-0378">Hydrolase</keyword>
<evidence type="ECO:0000256" key="4">
    <source>
        <dbReference type="ARBA" id="ARBA00012780"/>
    </source>
</evidence>